<dbReference type="PANTHER" id="PTHR37265:SF8">
    <property type="match status" value="1"/>
</dbReference>
<organism evidence="2 3">
    <name type="scientific">Camellia sinensis</name>
    <name type="common">Tea plant</name>
    <name type="synonym">Thea sinensis</name>
    <dbReference type="NCBI Taxonomy" id="4442"/>
    <lineage>
        <taxon>Eukaryota</taxon>
        <taxon>Viridiplantae</taxon>
        <taxon>Streptophyta</taxon>
        <taxon>Embryophyta</taxon>
        <taxon>Tracheophyta</taxon>
        <taxon>Spermatophyta</taxon>
        <taxon>Magnoliopsida</taxon>
        <taxon>eudicotyledons</taxon>
        <taxon>Gunneridae</taxon>
        <taxon>Pentapetalae</taxon>
        <taxon>asterids</taxon>
        <taxon>Ericales</taxon>
        <taxon>Theaceae</taxon>
        <taxon>Camellia</taxon>
    </lineage>
</organism>
<reference evidence="3" key="1">
    <citation type="journal article" date="2020" name="Nat. Commun.">
        <title>Genome assembly of wild tea tree DASZ reveals pedigree and selection history of tea varieties.</title>
        <authorList>
            <person name="Zhang W."/>
            <person name="Zhang Y."/>
            <person name="Qiu H."/>
            <person name="Guo Y."/>
            <person name="Wan H."/>
            <person name="Zhang X."/>
            <person name="Scossa F."/>
            <person name="Alseekh S."/>
            <person name="Zhang Q."/>
            <person name="Wang P."/>
            <person name="Xu L."/>
            <person name="Schmidt M.H."/>
            <person name="Jia X."/>
            <person name="Li D."/>
            <person name="Zhu A."/>
            <person name="Guo F."/>
            <person name="Chen W."/>
            <person name="Ni D."/>
            <person name="Usadel B."/>
            <person name="Fernie A.R."/>
            <person name="Wen W."/>
        </authorList>
    </citation>
    <scope>NUCLEOTIDE SEQUENCE [LARGE SCALE GENOMIC DNA]</scope>
    <source>
        <strain evidence="3">cv. G240</strain>
    </source>
</reference>
<reference evidence="2 3" key="2">
    <citation type="submission" date="2020-07" db="EMBL/GenBank/DDBJ databases">
        <title>Genome assembly of wild tea tree DASZ reveals pedigree and selection history of tea varieties.</title>
        <authorList>
            <person name="Zhang W."/>
        </authorList>
    </citation>
    <scope>NUCLEOTIDE SEQUENCE [LARGE SCALE GENOMIC DNA]</scope>
    <source>
        <strain evidence="3">cv. G240</strain>
        <tissue evidence="2">Leaf</tissue>
    </source>
</reference>
<feature type="compositionally biased region" description="Low complexity" evidence="1">
    <location>
        <begin position="62"/>
        <end position="74"/>
    </location>
</feature>
<sequence length="179" mass="19109">MEDFGKSPESDYISGELRAFLALSDDEVAGEFFPDVPIKEELVEEVMQQLWKEINGCDRNKSSPPSSPESSPLPFAAAGVNKESCGPSFSDSASTVMAGIEVGGCGGGSSSSVGPTMEVSGRHVGFPATVAGKGKWVVVVEEEEERGGGKKDGYDGKEVDDEWLTRVLSWGPEELDEWI</sequence>
<comment type="caution">
    <text evidence="2">The sequence shown here is derived from an EMBL/GenBank/DDBJ whole genome shotgun (WGS) entry which is preliminary data.</text>
</comment>
<dbReference type="PANTHER" id="PTHR37265">
    <property type="entry name" value="OS01G0195300 PROTEIN"/>
    <property type="match status" value="1"/>
</dbReference>
<gene>
    <name evidence="2" type="ORF">HYC85_027224</name>
</gene>
<proteinExistence type="predicted"/>
<dbReference type="AlphaFoldDB" id="A0A7J7G731"/>
<accession>A0A7J7G731</accession>
<evidence type="ECO:0000313" key="3">
    <source>
        <dbReference type="Proteomes" id="UP000593564"/>
    </source>
</evidence>
<evidence type="ECO:0000256" key="1">
    <source>
        <dbReference type="SAM" id="MobiDB-lite"/>
    </source>
</evidence>
<evidence type="ECO:0000313" key="2">
    <source>
        <dbReference type="EMBL" id="KAF5936095.1"/>
    </source>
</evidence>
<feature type="region of interest" description="Disordered" evidence="1">
    <location>
        <begin position="56"/>
        <end position="78"/>
    </location>
</feature>
<dbReference type="Proteomes" id="UP000593564">
    <property type="component" value="Unassembled WGS sequence"/>
</dbReference>
<name>A0A7J7G731_CAMSI</name>
<keyword evidence="3" id="KW-1185">Reference proteome</keyword>
<dbReference type="EMBL" id="JACBKZ010000013">
    <property type="protein sequence ID" value="KAF5936095.1"/>
    <property type="molecule type" value="Genomic_DNA"/>
</dbReference>
<protein>
    <submittedName>
        <fullName evidence="2">Uncharacterized protein</fullName>
    </submittedName>
</protein>